<keyword evidence="1" id="KW-0472">Membrane</keyword>
<dbReference type="Pfam" id="PF20146">
    <property type="entry name" value="NRF"/>
    <property type="match status" value="1"/>
</dbReference>
<feature type="transmembrane region" description="Helical" evidence="1">
    <location>
        <begin position="310"/>
        <end position="329"/>
    </location>
</feature>
<gene>
    <name evidence="4" type="primary">nrf-6</name>
    <name evidence="4" type="ORF">TNCT_729261</name>
</gene>
<keyword evidence="1" id="KW-1133">Transmembrane helix</keyword>
<feature type="transmembrane region" description="Helical" evidence="1">
    <location>
        <begin position="242"/>
        <end position="261"/>
    </location>
</feature>
<evidence type="ECO:0000256" key="1">
    <source>
        <dbReference type="SAM" id="Phobius"/>
    </source>
</evidence>
<organism evidence="4 5">
    <name type="scientific">Trichonephila clavata</name>
    <name type="common">Joro spider</name>
    <name type="synonym">Nephila clavata</name>
    <dbReference type="NCBI Taxonomy" id="2740835"/>
    <lineage>
        <taxon>Eukaryota</taxon>
        <taxon>Metazoa</taxon>
        <taxon>Ecdysozoa</taxon>
        <taxon>Arthropoda</taxon>
        <taxon>Chelicerata</taxon>
        <taxon>Arachnida</taxon>
        <taxon>Araneae</taxon>
        <taxon>Araneomorphae</taxon>
        <taxon>Entelegynae</taxon>
        <taxon>Araneoidea</taxon>
        <taxon>Nephilidae</taxon>
        <taxon>Trichonephila</taxon>
    </lineage>
</organism>
<name>A0A8X6FBF9_TRICU</name>
<sequence length="380" mass="43370">MKLSATSVSLSLIFFLAVLSQSNASIWRLPHIPENQTNVVELWKQMDKNFKSAAQSVIKTLMPRVMESSSELNISSQCMRQGLQLVTGLRSLKNWAFSFLDSSAKMPEGLERATFTHLGEYEECLDIIVPHSKNKDKVQFQGQYCLVEIRFPLPPKTKRYRWHDRLEELNNFTGTEFTTLMRNNAHMHYLVPLTLGLCIPSGCSKDDLSQVLVSEAKKVPLMVEVVSCEIKDDEIHFTAGQIGAIVISCFLGTLVILGTFLEKRSKSKNITHTHLGFRILLSFSVITNFKKLTSTKTSMDSFNCLHGIRFLTITWVVLAHTYFYPGCFLTRFRMLFRSYAFASETFTQMMTNGSECVDTFLFMGYVLQSKRKLAYKVKSF</sequence>
<dbReference type="InterPro" id="IPR052728">
    <property type="entry name" value="O2_lipid_transport_reg"/>
</dbReference>
<keyword evidence="1" id="KW-0812">Transmembrane</keyword>
<keyword evidence="5" id="KW-1185">Reference proteome</keyword>
<evidence type="ECO:0000313" key="4">
    <source>
        <dbReference type="EMBL" id="GFQ75848.1"/>
    </source>
</evidence>
<feature type="domain" description="Nose resistant-to-fluoxetine protein N-terminal" evidence="3">
    <location>
        <begin position="75"/>
        <end position="230"/>
    </location>
</feature>
<accession>A0A8X6FBF9</accession>
<dbReference type="Proteomes" id="UP000887116">
    <property type="component" value="Unassembled WGS sequence"/>
</dbReference>
<feature type="chain" id="PRO_5036480760" evidence="2">
    <location>
        <begin position="25"/>
        <end position="380"/>
    </location>
</feature>
<dbReference type="EMBL" id="BMAO01031543">
    <property type="protein sequence ID" value="GFQ75848.1"/>
    <property type="molecule type" value="Genomic_DNA"/>
</dbReference>
<evidence type="ECO:0000256" key="2">
    <source>
        <dbReference type="SAM" id="SignalP"/>
    </source>
</evidence>
<dbReference type="InterPro" id="IPR006621">
    <property type="entry name" value="Nose-resist-to-fluoxetine_N"/>
</dbReference>
<feature type="signal peptide" evidence="2">
    <location>
        <begin position="1"/>
        <end position="24"/>
    </location>
</feature>
<dbReference type="AlphaFoldDB" id="A0A8X6FBF9"/>
<proteinExistence type="predicted"/>
<protein>
    <submittedName>
        <fullName evidence="4">Nose resistant to fluoxetine protein 6</fullName>
    </submittedName>
</protein>
<comment type="caution">
    <text evidence="4">The sequence shown here is derived from an EMBL/GenBank/DDBJ whole genome shotgun (WGS) entry which is preliminary data.</text>
</comment>
<evidence type="ECO:0000259" key="3">
    <source>
        <dbReference type="SMART" id="SM00703"/>
    </source>
</evidence>
<evidence type="ECO:0000313" key="5">
    <source>
        <dbReference type="Proteomes" id="UP000887116"/>
    </source>
</evidence>
<dbReference type="OrthoDB" id="118951at2759"/>
<dbReference type="PANTHER" id="PTHR11161">
    <property type="entry name" value="O-ACYLTRANSFERASE"/>
    <property type="match status" value="1"/>
</dbReference>
<reference evidence="4" key="1">
    <citation type="submission" date="2020-07" db="EMBL/GenBank/DDBJ databases">
        <title>Multicomponent nature underlies the extraordinary mechanical properties of spider dragline silk.</title>
        <authorList>
            <person name="Kono N."/>
            <person name="Nakamura H."/>
            <person name="Mori M."/>
            <person name="Yoshida Y."/>
            <person name="Ohtoshi R."/>
            <person name="Malay A.D."/>
            <person name="Moran D.A.P."/>
            <person name="Tomita M."/>
            <person name="Numata K."/>
            <person name="Arakawa K."/>
        </authorList>
    </citation>
    <scope>NUCLEOTIDE SEQUENCE</scope>
</reference>
<keyword evidence="2" id="KW-0732">Signal</keyword>
<dbReference type="PANTHER" id="PTHR11161:SF0">
    <property type="entry name" value="O-ACYLTRANSFERASE LIKE PROTEIN"/>
    <property type="match status" value="1"/>
</dbReference>
<dbReference type="SMART" id="SM00703">
    <property type="entry name" value="NRF"/>
    <property type="match status" value="1"/>
</dbReference>